<feature type="domain" description="BPL/LPL catalytic" evidence="2">
    <location>
        <begin position="47"/>
        <end position="283"/>
    </location>
</feature>
<comment type="caution">
    <text evidence="3">The sequence shown here is derived from an EMBL/GenBank/DDBJ whole genome shotgun (WGS) entry which is preliminary data.</text>
</comment>
<dbReference type="PANTHER" id="PTHR43679:SF2">
    <property type="entry name" value="OCTANOYL-[GCVH]:PROTEIN N-OCTANOYLTRANSFERASE"/>
    <property type="match status" value="1"/>
</dbReference>
<dbReference type="InterPro" id="IPR050664">
    <property type="entry name" value="Octanoyltrans_LipM/LipL"/>
</dbReference>
<dbReference type="InterPro" id="IPR045864">
    <property type="entry name" value="aa-tRNA-synth_II/BPL/LPL"/>
</dbReference>
<sequence>MAERKRHGVISRSDPRPVAYRLILSGRLDGPTNMALDEAILLAASQALAPPTIRLYGWSPSALSLGYAQKLRAEIDLERCQAWGVDIVRRPTGGRAVLHDQELTYSLVAPEEAFPAPPSILATYREISRALIAGLAQLGIDSQLVPEPPRTLSRPASSAACFATPSAYEVAVAGKKIVGSAQKRWKGYLLQQGSILISLDRERLFALLHPDAGESSWKGRGSGVPSRPASSPVGPDRSFPPAPFQPLGEQMTSIEEVLGRPVSFEEVTAAICRGFEEAWEIALREEALSEREGELAAELRREKYARSEWNLRR</sequence>
<dbReference type="PROSITE" id="PS51733">
    <property type="entry name" value="BPL_LPL_CATALYTIC"/>
    <property type="match status" value="1"/>
</dbReference>
<evidence type="ECO:0000256" key="1">
    <source>
        <dbReference type="SAM" id="MobiDB-lite"/>
    </source>
</evidence>
<evidence type="ECO:0000313" key="3">
    <source>
        <dbReference type="EMBL" id="MBI2875586.1"/>
    </source>
</evidence>
<dbReference type="AlphaFoldDB" id="A0A932CMG0"/>
<dbReference type="EMBL" id="JACPRF010000052">
    <property type="protein sequence ID" value="MBI2875586.1"/>
    <property type="molecule type" value="Genomic_DNA"/>
</dbReference>
<gene>
    <name evidence="3" type="ORF">HYY20_01750</name>
</gene>
<evidence type="ECO:0000259" key="2">
    <source>
        <dbReference type="PROSITE" id="PS51733"/>
    </source>
</evidence>
<keyword evidence="3" id="KW-0436">Ligase</keyword>
<organism evidence="3 4">
    <name type="scientific">Tectimicrobiota bacterium</name>
    <dbReference type="NCBI Taxonomy" id="2528274"/>
    <lineage>
        <taxon>Bacteria</taxon>
        <taxon>Pseudomonadati</taxon>
        <taxon>Nitrospinota/Tectimicrobiota group</taxon>
        <taxon>Candidatus Tectimicrobiota</taxon>
    </lineage>
</organism>
<name>A0A932CMG0_UNCTE</name>
<dbReference type="SUPFAM" id="SSF55681">
    <property type="entry name" value="Class II aaRS and biotin synthetases"/>
    <property type="match status" value="1"/>
</dbReference>
<dbReference type="GO" id="GO:0016874">
    <property type="term" value="F:ligase activity"/>
    <property type="evidence" value="ECO:0007669"/>
    <property type="project" value="UniProtKB-KW"/>
</dbReference>
<accession>A0A932CMG0</accession>
<evidence type="ECO:0000313" key="4">
    <source>
        <dbReference type="Proteomes" id="UP000769766"/>
    </source>
</evidence>
<dbReference type="Proteomes" id="UP000769766">
    <property type="component" value="Unassembled WGS sequence"/>
</dbReference>
<protein>
    <submittedName>
        <fullName evidence="3">Lipoate--protein ligase family protein</fullName>
    </submittedName>
</protein>
<reference evidence="3" key="1">
    <citation type="submission" date="2020-07" db="EMBL/GenBank/DDBJ databases">
        <title>Huge and variable diversity of episymbiotic CPR bacteria and DPANN archaea in groundwater ecosystems.</title>
        <authorList>
            <person name="He C.Y."/>
            <person name="Keren R."/>
            <person name="Whittaker M."/>
            <person name="Farag I.F."/>
            <person name="Doudna J."/>
            <person name="Cate J.H.D."/>
            <person name="Banfield J.F."/>
        </authorList>
    </citation>
    <scope>NUCLEOTIDE SEQUENCE</scope>
    <source>
        <strain evidence="3">NC_groundwater_672_Ag_B-0.1um_62_36</strain>
    </source>
</reference>
<dbReference type="Gene3D" id="3.30.930.10">
    <property type="entry name" value="Bira Bifunctional Protein, Domain 2"/>
    <property type="match status" value="1"/>
</dbReference>
<dbReference type="PANTHER" id="PTHR43679">
    <property type="entry name" value="OCTANOYLTRANSFERASE LIPM-RELATED"/>
    <property type="match status" value="1"/>
</dbReference>
<dbReference type="Pfam" id="PF21948">
    <property type="entry name" value="LplA-B_cat"/>
    <property type="match status" value="1"/>
</dbReference>
<feature type="region of interest" description="Disordered" evidence="1">
    <location>
        <begin position="214"/>
        <end position="243"/>
    </location>
</feature>
<dbReference type="CDD" id="cd16443">
    <property type="entry name" value="LplA"/>
    <property type="match status" value="1"/>
</dbReference>
<dbReference type="InterPro" id="IPR004143">
    <property type="entry name" value="BPL_LPL_catalytic"/>
</dbReference>
<proteinExistence type="predicted"/>